<dbReference type="InterPro" id="IPR019292">
    <property type="entry name" value="McrC"/>
</dbReference>
<evidence type="ECO:0000313" key="2">
    <source>
        <dbReference type="Proteomes" id="UP000440224"/>
    </source>
</evidence>
<proteinExistence type="predicted"/>
<reference evidence="1 2" key="1">
    <citation type="submission" date="2019-10" db="EMBL/GenBank/DDBJ databases">
        <title>A soil myxobacterium in the family Polyangiaceae.</title>
        <authorList>
            <person name="Li Y."/>
            <person name="Wang J."/>
        </authorList>
    </citation>
    <scope>NUCLEOTIDE SEQUENCE [LARGE SCALE GENOMIC DNA]</scope>
    <source>
        <strain evidence="1 2">DSM 14734</strain>
    </source>
</reference>
<evidence type="ECO:0000313" key="1">
    <source>
        <dbReference type="EMBL" id="MRG95713.1"/>
    </source>
</evidence>
<dbReference type="PANTHER" id="PTHR38733:SF1">
    <property type="entry name" value="TYPE IV METHYL-DIRECTED RESTRICTION ENZYME ECOKMCRBC"/>
    <property type="match status" value="1"/>
</dbReference>
<dbReference type="Pfam" id="PF10117">
    <property type="entry name" value="McrBC"/>
    <property type="match status" value="1"/>
</dbReference>
<protein>
    <recommendedName>
        <fullName evidence="3">Restriction endonuclease</fullName>
    </recommendedName>
</protein>
<sequence length="437" mass="49084">MSRAPHCVVTIKEWESREIDGVELSRADWDLADALAKGADRRLEIDVWRGKVRVRALAWVGLVRFEQFDLHIVPKAAGGHHGLVEMIERTTGIDALRRTAGIGSLDASGTHLFDLFALLLAEASEHVIRRGILSDYVEREEDLGVVRGRILVDRQILRRYGRVDRVECRFDERDQDIPENKLLALALASCARRADHPNVRRRVRHANDVFKEVCSTEGVDSKTLLEGMSYHRVNEHYRDAHEVSRIILEGLGVDDVIGGGETSSFAFMMDMNRLFERFVWRLVEELLAGRPCHVRYQRSNGSILWNGDESRTYANVVPDIVVERTDGERLLLPIDAKYKLLGTGAVETGDLYQAFLYAYGHGRHPCPRRALLVHPASTDKLEPPARVLVRDAQTVTAAELLVISLPIVRVLAELREGAKGPACSRLIEALGFAVDPD</sequence>
<gene>
    <name evidence="1" type="ORF">GF068_27910</name>
</gene>
<dbReference type="EMBL" id="WJIE01000008">
    <property type="protein sequence ID" value="MRG95713.1"/>
    <property type="molecule type" value="Genomic_DNA"/>
</dbReference>
<keyword evidence="2" id="KW-1185">Reference proteome</keyword>
<dbReference type="Proteomes" id="UP000440224">
    <property type="component" value="Unassembled WGS sequence"/>
</dbReference>
<dbReference type="AlphaFoldDB" id="A0A6N7PUP8"/>
<comment type="caution">
    <text evidence="1">The sequence shown here is derived from an EMBL/GenBank/DDBJ whole genome shotgun (WGS) entry which is preliminary data.</text>
</comment>
<name>A0A6N7PUP8_9BACT</name>
<dbReference type="OrthoDB" id="307209at2"/>
<dbReference type="PANTHER" id="PTHR38733">
    <property type="entry name" value="PROTEIN MCRC"/>
    <property type="match status" value="1"/>
</dbReference>
<accession>A0A6N7PUP8</accession>
<organism evidence="1 2">
    <name type="scientific">Polyangium spumosum</name>
    <dbReference type="NCBI Taxonomy" id="889282"/>
    <lineage>
        <taxon>Bacteria</taxon>
        <taxon>Pseudomonadati</taxon>
        <taxon>Myxococcota</taxon>
        <taxon>Polyangia</taxon>
        <taxon>Polyangiales</taxon>
        <taxon>Polyangiaceae</taxon>
        <taxon>Polyangium</taxon>
    </lineage>
</organism>
<evidence type="ECO:0008006" key="3">
    <source>
        <dbReference type="Google" id="ProtNLM"/>
    </source>
</evidence>